<evidence type="ECO:0000259" key="6">
    <source>
        <dbReference type="Pfam" id="PF07980"/>
    </source>
</evidence>
<comment type="subcellular location">
    <subcellularLocation>
        <location evidence="1">Cell outer membrane</location>
    </subcellularLocation>
</comment>
<evidence type="ECO:0000256" key="1">
    <source>
        <dbReference type="ARBA" id="ARBA00004442"/>
    </source>
</evidence>
<evidence type="ECO:0000313" key="8">
    <source>
        <dbReference type="EMBL" id="KOH44597.1"/>
    </source>
</evidence>
<dbReference type="OrthoDB" id="1109873at2"/>
<evidence type="ECO:0000256" key="2">
    <source>
        <dbReference type="ARBA" id="ARBA00006275"/>
    </source>
</evidence>
<dbReference type="PATRIC" id="fig|1409788.3.peg.2663"/>
<sequence>MKIKSIFIITIGVLFITACTDLNLNPLSEGSSESWYSSETEIDMALNDIYREVFWPVDYTEWTDDWTYREGTTPITSATINGEWGTVLEWWRNSYKCISRANTVLANLDKVSDILPQARLDAFEGDARFVRAAQYSKLISHWGDVIYFTNVLGLEESFTLSKTDKATILQDIYSDFDAAAEKLPVSYGSSANKRATKGAALAMKARIALYMEDWSVARDAAQACMELGTYELYADFGELFLSKTKNTKESIFSIPRSVELDQFFGDTKNYITRNSGGWAAKDPSWDLLCSFLCTDGLPIDESPLFDPHEPFKNRDPRCSETIVEFQTPHLGYIYQPHPDSLNVLNLKTGSYQKNNDTRSNALYASFNGLVWKKGIDEDWSDDFKAENEIMILRFADVLLMYAEAKIELNEIDDSVLDAINQVRARAYQVDYTNLSAYPAVTTTDQTELRKILRAERRMEFAFEGTRYMDIIRWRIAENVLNKDTYGMLDVDDLREKVVNPGLWFFPSTPDIDEDGAADFTPMYNAGMIKRLAQRDFDATKQYLWPIPTKEILINSNLEQNPGY</sequence>
<comment type="similarity">
    <text evidence="2">Belongs to the SusD family.</text>
</comment>
<evidence type="ECO:0000259" key="7">
    <source>
        <dbReference type="Pfam" id="PF14322"/>
    </source>
</evidence>
<dbReference type="RefSeq" id="WP_053183940.1">
    <property type="nucleotide sequence ID" value="NZ_LGIA01000159.1"/>
</dbReference>
<organism evidence="8 9">
    <name type="scientific">Sunxiuqinia dokdonensis</name>
    <dbReference type="NCBI Taxonomy" id="1409788"/>
    <lineage>
        <taxon>Bacteria</taxon>
        <taxon>Pseudomonadati</taxon>
        <taxon>Bacteroidota</taxon>
        <taxon>Bacteroidia</taxon>
        <taxon>Marinilabiliales</taxon>
        <taxon>Prolixibacteraceae</taxon>
        <taxon>Sunxiuqinia</taxon>
    </lineage>
</organism>
<dbReference type="SUPFAM" id="SSF48452">
    <property type="entry name" value="TPR-like"/>
    <property type="match status" value="1"/>
</dbReference>
<dbReference type="Pfam" id="PF07980">
    <property type="entry name" value="SusD_RagB"/>
    <property type="match status" value="1"/>
</dbReference>
<name>A0A0L8V8S9_9BACT</name>
<proteinExistence type="inferred from homology"/>
<evidence type="ECO:0000313" key="9">
    <source>
        <dbReference type="Proteomes" id="UP000036958"/>
    </source>
</evidence>
<reference evidence="9" key="1">
    <citation type="submission" date="2015-07" db="EMBL/GenBank/DDBJ databases">
        <title>Genome sequencing of Sunxiuqinia dokdonensis strain SK.</title>
        <authorList>
            <person name="Ahn S."/>
            <person name="Kim B.-C."/>
        </authorList>
    </citation>
    <scope>NUCLEOTIDE SEQUENCE [LARGE SCALE GENOMIC DNA]</scope>
    <source>
        <strain evidence="9">SK</strain>
    </source>
</reference>
<dbReference type="AlphaFoldDB" id="A0A0L8V8S9"/>
<feature type="domain" description="SusD-like N-terminal" evidence="7">
    <location>
        <begin position="78"/>
        <end position="209"/>
    </location>
</feature>
<dbReference type="Proteomes" id="UP000036958">
    <property type="component" value="Unassembled WGS sequence"/>
</dbReference>
<dbReference type="InterPro" id="IPR033985">
    <property type="entry name" value="SusD-like_N"/>
</dbReference>
<feature type="domain" description="RagB/SusD" evidence="6">
    <location>
        <begin position="262"/>
        <end position="563"/>
    </location>
</feature>
<dbReference type="Pfam" id="PF14322">
    <property type="entry name" value="SusD-like_3"/>
    <property type="match status" value="1"/>
</dbReference>
<keyword evidence="3" id="KW-0732">Signal</keyword>
<dbReference type="EMBL" id="LGIA01000159">
    <property type="protein sequence ID" value="KOH44597.1"/>
    <property type="molecule type" value="Genomic_DNA"/>
</dbReference>
<dbReference type="InterPro" id="IPR011990">
    <property type="entry name" value="TPR-like_helical_dom_sf"/>
</dbReference>
<dbReference type="STRING" id="1409788.NC99_25820"/>
<evidence type="ECO:0000256" key="3">
    <source>
        <dbReference type="ARBA" id="ARBA00022729"/>
    </source>
</evidence>
<keyword evidence="4" id="KW-0472">Membrane</keyword>
<dbReference type="PROSITE" id="PS51257">
    <property type="entry name" value="PROKAR_LIPOPROTEIN"/>
    <property type="match status" value="1"/>
</dbReference>
<evidence type="ECO:0000256" key="4">
    <source>
        <dbReference type="ARBA" id="ARBA00023136"/>
    </source>
</evidence>
<evidence type="ECO:0000256" key="5">
    <source>
        <dbReference type="ARBA" id="ARBA00023237"/>
    </source>
</evidence>
<dbReference type="GO" id="GO:0009279">
    <property type="term" value="C:cell outer membrane"/>
    <property type="evidence" value="ECO:0007669"/>
    <property type="project" value="UniProtKB-SubCell"/>
</dbReference>
<accession>A0A0L8V8S9</accession>
<dbReference type="CDD" id="cd08977">
    <property type="entry name" value="SusD"/>
    <property type="match status" value="1"/>
</dbReference>
<gene>
    <name evidence="8" type="ORF">NC99_25820</name>
</gene>
<keyword evidence="5" id="KW-0998">Cell outer membrane</keyword>
<keyword evidence="9" id="KW-1185">Reference proteome</keyword>
<comment type="caution">
    <text evidence="8">The sequence shown here is derived from an EMBL/GenBank/DDBJ whole genome shotgun (WGS) entry which is preliminary data.</text>
</comment>
<protein>
    <submittedName>
        <fullName evidence="8">Starch-binding protein</fullName>
    </submittedName>
</protein>
<dbReference type="InterPro" id="IPR012944">
    <property type="entry name" value="SusD_RagB_dom"/>
</dbReference>
<dbReference type="Gene3D" id="1.25.40.390">
    <property type="match status" value="1"/>
</dbReference>